<protein>
    <recommendedName>
        <fullName evidence="1">HTH araC/xylS-type domain-containing protein</fullName>
    </recommendedName>
</protein>
<reference evidence="2 3" key="1">
    <citation type="submission" date="2019-12" db="EMBL/GenBank/DDBJ databases">
        <title>The draft genomic sequence of strain Chitinophaga oryziterrae JCM 16595.</title>
        <authorList>
            <person name="Zhang X."/>
        </authorList>
    </citation>
    <scope>NUCLEOTIDE SEQUENCE [LARGE SCALE GENOMIC DNA]</scope>
    <source>
        <strain evidence="2 3">JCM 16595</strain>
    </source>
</reference>
<keyword evidence="3" id="KW-1185">Reference proteome</keyword>
<gene>
    <name evidence="2" type="ORF">GO495_29060</name>
</gene>
<dbReference type="InterPro" id="IPR018060">
    <property type="entry name" value="HTH_AraC"/>
</dbReference>
<evidence type="ECO:0000259" key="1">
    <source>
        <dbReference type="PROSITE" id="PS01124"/>
    </source>
</evidence>
<name>A0A6N8JK99_9BACT</name>
<feature type="domain" description="HTH araC/xylS-type" evidence="1">
    <location>
        <begin position="233"/>
        <end position="326"/>
    </location>
</feature>
<organism evidence="2 3">
    <name type="scientific">Chitinophaga oryziterrae</name>
    <dbReference type="NCBI Taxonomy" id="1031224"/>
    <lineage>
        <taxon>Bacteria</taxon>
        <taxon>Pseudomonadati</taxon>
        <taxon>Bacteroidota</taxon>
        <taxon>Chitinophagia</taxon>
        <taxon>Chitinophagales</taxon>
        <taxon>Chitinophagaceae</taxon>
        <taxon>Chitinophaga</taxon>
    </lineage>
</organism>
<comment type="caution">
    <text evidence="2">The sequence shown here is derived from an EMBL/GenBank/DDBJ whole genome shotgun (WGS) entry which is preliminary data.</text>
</comment>
<dbReference type="OrthoDB" id="637213at2"/>
<dbReference type="GO" id="GO:0043565">
    <property type="term" value="F:sequence-specific DNA binding"/>
    <property type="evidence" value="ECO:0007669"/>
    <property type="project" value="InterPro"/>
</dbReference>
<dbReference type="Proteomes" id="UP000468388">
    <property type="component" value="Unassembled WGS sequence"/>
</dbReference>
<dbReference type="GO" id="GO:0003700">
    <property type="term" value="F:DNA-binding transcription factor activity"/>
    <property type="evidence" value="ECO:0007669"/>
    <property type="project" value="InterPro"/>
</dbReference>
<dbReference type="PROSITE" id="PS01124">
    <property type="entry name" value="HTH_ARAC_FAMILY_2"/>
    <property type="match status" value="1"/>
</dbReference>
<dbReference type="Gene3D" id="1.10.10.60">
    <property type="entry name" value="Homeodomain-like"/>
    <property type="match status" value="1"/>
</dbReference>
<evidence type="ECO:0000313" key="3">
    <source>
        <dbReference type="Proteomes" id="UP000468388"/>
    </source>
</evidence>
<accession>A0A6N8JK99</accession>
<dbReference type="EMBL" id="WRXO01000012">
    <property type="protein sequence ID" value="MVT44678.1"/>
    <property type="molecule type" value="Genomic_DNA"/>
</dbReference>
<dbReference type="AlphaFoldDB" id="A0A6N8JK99"/>
<dbReference type="RefSeq" id="WP_157303465.1">
    <property type="nucleotide sequence ID" value="NZ_BAAAZB010000018.1"/>
</dbReference>
<proteinExistence type="predicted"/>
<sequence>MYSSKYKVNKLLFLERTRHTYMDPGNLNSELHNLLIPEAGIYFRHDAECDILSQHIQLPAFSVWINDIFSKKDIVLRPFVPIPIHTLHFMFEDSLQAQFRQEPGYLLEERECNLFNLQPGLHKIPMANSKKVLSLHINIKPAAISGLVQQYPGLQFLAQKSNTTGPVNIHPYHINPVCESLIKQILTCNYTGIRAQHFLHRCCIDLLLNIAQQQSAATKPILFSTVMNGAAYHQLFQYIENYPHKQHTIPELAYIFNIPAEQLANGFLQLFAISVEDFSHMTKMMFIYNRIQSKAFPLSLIAKTIGYNDISRMVSDTESFYGSSFS</sequence>
<evidence type="ECO:0000313" key="2">
    <source>
        <dbReference type="EMBL" id="MVT44678.1"/>
    </source>
</evidence>